<evidence type="ECO:0000313" key="5">
    <source>
        <dbReference type="EMBL" id="RJP24568.1"/>
    </source>
</evidence>
<dbReference type="PANTHER" id="PTHR43179:SF12">
    <property type="entry name" value="GALACTOFURANOSYLTRANSFERASE GLFT2"/>
    <property type="match status" value="1"/>
</dbReference>
<accession>A0A3A4NVK4</accession>
<dbReference type="PANTHER" id="PTHR43179">
    <property type="entry name" value="RHAMNOSYLTRANSFERASE WBBL"/>
    <property type="match status" value="1"/>
</dbReference>
<comment type="caution">
    <text evidence="5">The sequence shown here is derived from an EMBL/GenBank/DDBJ whole genome shotgun (WGS) entry which is preliminary data.</text>
</comment>
<dbReference type="InterPro" id="IPR029044">
    <property type="entry name" value="Nucleotide-diphossugar_trans"/>
</dbReference>
<evidence type="ECO:0000256" key="2">
    <source>
        <dbReference type="ARBA" id="ARBA00022676"/>
    </source>
</evidence>
<gene>
    <name evidence="5" type="ORF">C4520_03845</name>
</gene>
<evidence type="ECO:0000256" key="3">
    <source>
        <dbReference type="ARBA" id="ARBA00022679"/>
    </source>
</evidence>
<dbReference type="GO" id="GO:0016757">
    <property type="term" value="F:glycosyltransferase activity"/>
    <property type="evidence" value="ECO:0007669"/>
    <property type="project" value="UniProtKB-KW"/>
</dbReference>
<keyword evidence="2" id="KW-0328">Glycosyltransferase</keyword>
<dbReference type="EMBL" id="QZKU01000033">
    <property type="protein sequence ID" value="RJP24568.1"/>
    <property type="molecule type" value="Genomic_DNA"/>
</dbReference>
<evidence type="ECO:0000313" key="6">
    <source>
        <dbReference type="Proteomes" id="UP000265882"/>
    </source>
</evidence>
<dbReference type="SUPFAM" id="SSF53448">
    <property type="entry name" value="Nucleotide-diphospho-sugar transferases"/>
    <property type="match status" value="1"/>
</dbReference>
<name>A0A3A4NVK4_ABYX5</name>
<dbReference type="AlphaFoldDB" id="A0A3A4NVK4"/>
<protein>
    <submittedName>
        <fullName evidence="5">Glycosyltransferase</fullName>
    </submittedName>
</protein>
<dbReference type="Gene3D" id="3.90.550.10">
    <property type="entry name" value="Spore Coat Polysaccharide Biosynthesis Protein SpsA, Chain A"/>
    <property type="match status" value="1"/>
</dbReference>
<evidence type="ECO:0000256" key="1">
    <source>
        <dbReference type="ARBA" id="ARBA00006739"/>
    </source>
</evidence>
<proteinExistence type="inferred from homology"/>
<reference evidence="5 6" key="1">
    <citation type="journal article" date="2017" name="ISME J.">
        <title>Energy and carbon metabolisms in a deep terrestrial subsurface fluid microbial community.</title>
        <authorList>
            <person name="Momper L."/>
            <person name="Jungbluth S.P."/>
            <person name="Lee M.D."/>
            <person name="Amend J.P."/>
        </authorList>
    </citation>
    <scope>NUCLEOTIDE SEQUENCE [LARGE SCALE GENOMIC DNA]</scope>
    <source>
        <strain evidence="5">SURF_5</strain>
    </source>
</reference>
<keyword evidence="3 5" id="KW-0808">Transferase</keyword>
<comment type="similarity">
    <text evidence="1">Belongs to the glycosyltransferase 2 family.</text>
</comment>
<sequence length="348" mass="39683">MSGNPQKAVTIVIANYNGRALLEKYLPHAVAAADYYSFDTEIIVVDDASIDDSVAYLEKHHPSVRVIRHAVNLGFGRASDTGIRAARNPVVILLNTDVCVREDFIAPLVSHFAADDVFAVMAMSLREDGHTPGELVKVPFFKRGYLKFVSSENADLQKVVSENDGFPSYSFYAVGGHCALDRAKYFELKGFDELYYPFYFEDVDLCYRGWKRGWKTIFEPRSIVYHYHDSGSIRSKHREAYIGNIIRRNRLLFVWKNITSPRYFCLNHLLPVLFRSIAGIFVLDVSFLRALFGALRRLPLALKRRKEEKLQERILSDEEIFKLILSGSKSFKKELLHEVGASASILDQ</sequence>
<organism evidence="5 6">
    <name type="scientific">Abyssobacteria bacterium (strain SURF_5)</name>
    <dbReference type="NCBI Taxonomy" id="2093360"/>
    <lineage>
        <taxon>Bacteria</taxon>
        <taxon>Pseudomonadati</taxon>
        <taxon>Candidatus Hydrogenedentota</taxon>
        <taxon>Candidatus Abyssobacteria</taxon>
    </lineage>
</organism>
<dbReference type="Proteomes" id="UP000265882">
    <property type="component" value="Unassembled WGS sequence"/>
</dbReference>
<feature type="domain" description="Glycosyltransferase 2-like" evidence="4">
    <location>
        <begin position="10"/>
        <end position="134"/>
    </location>
</feature>
<dbReference type="InterPro" id="IPR001173">
    <property type="entry name" value="Glyco_trans_2-like"/>
</dbReference>
<dbReference type="Pfam" id="PF00535">
    <property type="entry name" value="Glycos_transf_2"/>
    <property type="match status" value="1"/>
</dbReference>
<evidence type="ECO:0000259" key="4">
    <source>
        <dbReference type="Pfam" id="PF00535"/>
    </source>
</evidence>